<gene>
    <name evidence="2" type="ORF">ULMA_05200</name>
</gene>
<evidence type="ECO:0000256" key="1">
    <source>
        <dbReference type="SAM" id="Phobius"/>
    </source>
</evidence>
<comment type="caution">
    <text evidence="2">The sequence shown here is derived from an EMBL/GenBank/DDBJ whole genome shotgun (WGS) entry which is preliminary data.</text>
</comment>
<dbReference type="AlphaFoldDB" id="A0A5J4IVU7"/>
<name>A0A5J4IVU7_9FLAO</name>
<evidence type="ECO:0000313" key="2">
    <source>
        <dbReference type="EMBL" id="GER58412.1"/>
    </source>
</evidence>
<proteinExistence type="predicted"/>
<feature type="transmembrane region" description="Helical" evidence="1">
    <location>
        <begin position="35"/>
        <end position="55"/>
    </location>
</feature>
<reference evidence="2 3" key="1">
    <citation type="submission" date="2019-08" db="EMBL/GenBank/DDBJ databases">
        <title>Draft genome sequence of Ulvibacter marinus type strain NBRC 109484.</title>
        <authorList>
            <person name="Kawano K."/>
            <person name="Ushijima N."/>
            <person name="Kihara M."/>
            <person name="Itoh H."/>
        </authorList>
    </citation>
    <scope>NUCLEOTIDE SEQUENCE [LARGE SCALE GENOMIC DNA]</scope>
    <source>
        <strain evidence="2 3">NBRC 109484</strain>
    </source>
</reference>
<keyword evidence="3" id="KW-1185">Reference proteome</keyword>
<sequence>MKYFIYILIAAALGLLVFNITNVNLEAPFQGDSTIALICTAAAACVILLLIILLVSRKISGLAKR</sequence>
<dbReference type="EMBL" id="BKCG01000001">
    <property type="protein sequence ID" value="GER58412.1"/>
    <property type="molecule type" value="Genomic_DNA"/>
</dbReference>
<dbReference type="Proteomes" id="UP000326509">
    <property type="component" value="Unassembled WGS sequence"/>
</dbReference>
<keyword evidence="1" id="KW-0812">Transmembrane</keyword>
<protein>
    <submittedName>
        <fullName evidence="2">Uncharacterized protein</fullName>
    </submittedName>
</protein>
<accession>A0A5J4IVU7</accession>
<keyword evidence="1" id="KW-1133">Transmembrane helix</keyword>
<dbReference type="RefSeq" id="WP_151672488.1">
    <property type="nucleotide sequence ID" value="NZ_BKCG01000001.1"/>
</dbReference>
<organism evidence="2 3">
    <name type="scientific">Patiriisocius marinus</name>
    <dbReference type="NCBI Taxonomy" id="1397112"/>
    <lineage>
        <taxon>Bacteria</taxon>
        <taxon>Pseudomonadati</taxon>
        <taxon>Bacteroidota</taxon>
        <taxon>Flavobacteriia</taxon>
        <taxon>Flavobacteriales</taxon>
        <taxon>Flavobacteriaceae</taxon>
        <taxon>Patiriisocius</taxon>
    </lineage>
</organism>
<keyword evidence="1" id="KW-0472">Membrane</keyword>
<evidence type="ECO:0000313" key="3">
    <source>
        <dbReference type="Proteomes" id="UP000326509"/>
    </source>
</evidence>